<keyword evidence="5" id="KW-1185">Reference proteome</keyword>
<proteinExistence type="predicted"/>
<dbReference type="RefSeq" id="WP_311368785.1">
    <property type="nucleotide sequence ID" value="NZ_JAVRHX010000002.1"/>
</dbReference>
<dbReference type="CDD" id="cd06170">
    <property type="entry name" value="LuxR_C_like"/>
    <property type="match status" value="1"/>
</dbReference>
<evidence type="ECO:0000256" key="2">
    <source>
        <dbReference type="ARBA" id="ARBA00022840"/>
    </source>
</evidence>
<comment type="caution">
    <text evidence="4">The sequence shown here is derived from an EMBL/GenBank/DDBJ whole genome shotgun (WGS) entry which is preliminary data.</text>
</comment>
<evidence type="ECO:0000256" key="1">
    <source>
        <dbReference type="ARBA" id="ARBA00022741"/>
    </source>
</evidence>
<accession>A0ABU2ZRL5</accession>
<dbReference type="Proteomes" id="UP001253545">
    <property type="component" value="Unassembled WGS sequence"/>
</dbReference>
<dbReference type="PANTHER" id="PTHR16305:SF28">
    <property type="entry name" value="GUANYLATE CYCLASE DOMAIN-CONTAINING PROTEIN"/>
    <property type="match status" value="1"/>
</dbReference>
<dbReference type="SMART" id="SM00421">
    <property type="entry name" value="HTH_LUXR"/>
    <property type="match status" value="1"/>
</dbReference>
<protein>
    <submittedName>
        <fullName evidence="4">AAA family ATPase</fullName>
    </submittedName>
</protein>
<name>A0ABU2ZRL5_9ALTE</name>
<dbReference type="PROSITE" id="PS50043">
    <property type="entry name" value="HTH_LUXR_2"/>
    <property type="match status" value="1"/>
</dbReference>
<dbReference type="PRINTS" id="PR00038">
    <property type="entry name" value="HTHLUXR"/>
</dbReference>
<dbReference type="Gene3D" id="1.25.40.10">
    <property type="entry name" value="Tetratricopeptide repeat domain"/>
    <property type="match status" value="1"/>
</dbReference>
<dbReference type="InterPro" id="IPR011990">
    <property type="entry name" value="TPR-like_helical_dom_sf"/>
</dbReference>
<evidence type="ECO:0000313" key="4">
    <source>
        <dbReference type="EMBL" id="MDT0595275.1"/>
    </source>
</evidence>
<dbReference type="SUPFAM" id="SSF46894">
    <property type="entry name" value="C-terminal effector domain of the bipartite response regulators"/>
    <property type="match status" value="1"/>
</dbReference>
<keyword evidence="2" id="KW-0067">ATP-binding</keyword>
<evidence type="ECO:0000259" key="3">
    <source>
        <dbReference type="PROSITE" id="PS50043"/>
    </source>
</evidence>
<dbReference type="Pfam" id="PF13191">
    <property type="entry name" value="AAA_16"/>
    <property type="match status" value="1"/>
</dbReference>
<evidence type="ECO:0000313" key="5">
    <source>
        <dbReference type="Proteomes" id="UP001253545"/>
    </source>
</evidence>
<dbReference type="InterPro" id="IPR036388">
    <property type="entry name" value="WH-like_DNA-bd_sf"/>
</dbReference>
<dbReference type="SUPFAM" id="SSF48452">
    <property type="entry name" value="TPR-like"/>
    <property type="match status" value="1"/>
</dbReference>
<dbReference type="InterPro" id="IPR027417">
    <property type="entry name" value="P-loop_NTPase"/>
</dbReference>
<dbReference type="PANTHER" id="PTHR16305">
    <property type="entry name" value="TESTICULAR SOLUBLE ADENYLYL CYCLASE"/>
    <property type="match status" value="1"/>
</dbReference>
<dbReference type="Gene3D" id="1.10.10.10">
    <property type="entry name" value="Winged helix-like DNA-binding domain superfamily/Winged helix DNA-binding domain"/>
    <property type="match status" value="1"/>
</dbReference>
<dbReference type="InterPro" id="IPR000792">
    <property type="entry name" value="Tscrpt_reg_LuxR_C"/>
</dbReference>
<reference evidence="4 5" key="1">
    <citation type="submission" date="2023-09" db="EMBL/GenBank/DDBJ databases">
        <authorList>
            <person name="Rey-Velasco X."/>
        </authorList>
    </citation>
    <scope>NUCLEOTIDE SEQUENCE [LARGE SCALE GENOMIC DNA]</scope>
    <source>
        <strain evidence="4 5">P117</strain>
    </source>
</reference>
<dbReference type="InterPro" id="IPR041664">
    <property type="entry name" value="AAA_16"/>
</dbReference>
<organism evidence="4 5">
    <name type="scientific">Glaciecola petra</name>
    <dbReference type="NCBI Taxonomy" id="3075602"/>
    <lineage>
        <taxon>Bacteria</taxon>
        <taxon>Pseudomonadati</taxon>
        <taxon>Pseudomonadota</taxon>
        <taxon>Gammaproteobacteria</taxon>
        <taxon>Alteromonadales</taxon>
        <taxon>Alteromonadaceae</taxon>
        <taxon>Glaciecola</taxon>
    </lineage>
</organism>
<dbReference type="Gene3D" id="3.40.50.300">
    <property type="entry name" value="P-loop containing nucleotide triphosphate hydrolases"/>
    <property type="match status" value="1"/>
</dbReference>
<gene>
    <name evidence="4" type="ORF">RM552_10500</name>
</gene>
<dbReference type="SUPFAM" id="SSF52540">
    <property type="entry name" value="P-loop containing nucleoside triphosphate hydrolases"/>
    <property type="match status" value="1"/>
</dbReference>
<dbReference type="PROSITE" id="PS00622">
    <property type="entry name" value="HTH_LUXR_1"/>
    <property type="match status" value="1"/>
</dbReference>
<feature type="domain" description="HTH luxR-type" evidence="3">
    <location>
        <begin position="815"/>
        <end position="880"/>
    </location>
</feature>
<dbReference type="Pfam" id="PF00196">
    <property type="entry name" value="GerE"/>
    <property type="match status" value="1"/>
</dbReference>
<keyword evidence="1" id="KW-0547">Nucleotide-binding</keyword>
<dbReference type="InterPro" id="IPR016032">
    <property type="entry name" value="Sig_transdc_resp-reg_C-effctor"/>
</dbReference>
<dbReference type="EMBL" id="JAVRHX010000002">
    <property type="protein sequence ID" value="MDT0595275.1"/>
    <property type="molecule type" value="Genomic_DNA"/>
</dbReference>
<sequence>MLLEREAAINTFNNALAESKRAGKVLLLGAEAGMGKTTLLEHMREISKDAYTVYWSGCDPLFTPRPFAPIHDFARQFAPELFPVLNSNDKTAKTASQIILAFFNRLEKFDKPTLLIIEDVHWADNATLDMLQYIVRRISVVPCLLCLSYRVDEVTIEHPFSTVINLVPSAHARRVELTPLSLESVKSLAKGKHSDPEKLHEISSGNPFFISEILATDQQLNKDVPSSVRDAVGARLNSLNNDEKSLLTTLCFIPYSIPLVLIKHLFPQDNQNSLASCLSRKFLNTDIDDEFRFNHELSRLAILSTVPIHIQKQTHANILLAIEALKLTDNLAWLVHHAELALDHVKVLEYAPEAAMQAAKLGAHKEAASYYSKAIKYIEYADSELAAKLYESWAYEAGLTIQTDTSVIDARRTAITLYRALGRKEKVAENLRNLSRLYWYQGQSERAEQLANQAISEFEKLPASSELAMAYSMRSQLDMLNDRTQNAIFWGQKALAIEKQFANPLVRAHALTNVGSALVMHGDASGEALLQESLEVSIENGIHEEAARVYTNYSDYCVRFKLLDKAEEMTTQGIQFDIAHELDAWTYYLVGLQAQLRLEQGRLVNAETIAKGVKSLKNQTVLMQLPSLIVLAKTQLRMGVDECVDNLQEALKNANAINEYQYLVPIHFAFIERAWLFDSPNSVAEHIDLISKIANEVLNTWQIGELITWHKRLGLKIISEEQQQTLYLRAAKPYQLEFDGEFVSAAEHWYSLSMPYHAALAYMQIDESDKFMQKAIDLLEPISAHAALKKLRKLANHRGLHESLSKAKRGPYSKTRQHPAQLTSKEQYVLRLLVTGASNQEIATTMSRSQRTIENHVSSILNKLSVNNRIEVMLRVQNEPWLAD</sequence>